<accession>A0A8J7GH54</accession>
<name>A0A8J7GH54_9ACTN</name>
<reference evidence="1" key="1">
    <citation type="submission" date="2020-11" db="EMBL/GenBank/DDBJ databases">
        <title>Sequencing the genomes of 1000 actinobacteria strains.</title>
        <authorList>
            <person name="Klenk H.-P."/>
        </authorList>
    </citation>
    <scope>NUCLEOTIDE SEQUENCE</scope>
    <source>
        <strain evidence="1">DSM 45356</strain>
    </source>
</reference>
<gene>
    <name evidence="1" type="ORF">IW245_002312</name>
</gene>
<dbReference type="RefSeq" id="WP_197003145.1">
    <property type="nucleotide sequence ID" value="NZ_BONS01000001.1"/>
</dbReference>
<sequence length="49" mass="5562">MTPHLNWVALRGQIVQQVELLEWIIDGHAIDSIDIHLTFPSGQMTIVKP</sequence>
<keyword evidence="2" id="KW-1185">Reference proteome</keyword>
<evidence type="ECO:0000313" key="1">
    <source>
        <dbReference type="EMBL" id="MBG6136118.1"/>
    </source>
</evidence>
<evidence type="ECO:0000313" key="2">
    <source>
        <dbReference type="Proteomes" id="UP000622552"/>
    </source>
</evidence>
<proteinExistence type="predicted"/>
<organism evidence="1 2">
    <name type="scientific">Longispora fulva</name>
    <dbReference type="NCBI Taxonomy" id="619741"/>
    <lineage>
        <taxon>Bacteria</taxon>
        <taxon>Bacillati</taxon>
        <taxon>Actinomycetota</taxon>
        <taxon>Actinomycetes</taxon>
        <taxon>Micromonosporales</taxon>
        <taxon>Micromonosporaceae</taxon>
        <taxon>Longispora</taxon>
    </lineage>
</organism>
<dbReference type="AlphaFoldDB" id="A0A8J7GH54"/>
<dbReference type="EMBL" id="JADOUF010000001">
    <property type="protein sequence ID" value="MBG6136118.1"/>
    <property type="molecule type" value="Genomic_DNA"/>
</dbReference>
<protein>
    <submittedName>
        <fullName evidence="1">Uncharacterized protein</fullName>
    </submittedName>
</protein>
<dbReference type="Proteomes" id="UP000622552">
    <property type="component" value="Unassembled WGS sequence"/>
</dbReference>
<comment type="caution">
    <text evidence="1">The sequence shown here is derived from an EMBL/GenBank/DDBJ whole genome shotgun (WGS) entry which is preliminary data.</text>
</comment>